<evidence type="ECO:0000256" key="1">
    <source>
        <dbReference type="SAM" id="MobiDB-lite"/>
    </source>
</evidence>
<feature type="compositionally biased region" description="Basic and acidic residues" evidence="1">
    <location>
        <begin position="294"/>
        <end position="312"/>
    </location>
</feature>
<protein>
    <submittedName>
        <fullName evidence="2">Uncharacterized protein</fullName>
    </submittedName>
</protein>
<feature type="region of interest" description="Disordered" evidence="1">
    <location>
        <begin position="1"/>
        <end position="76"/>
    </location>
</feature>
<name>A0ABV5MJ54_9ACTN</name>
<reference evidence="2 3" key="1">
    <citation type="submission" date="2024-09" db="EMBL/GenBank/DDBJ databases">
        <authorList>
            <person name="Sun Q."/>
            <person name="Mori K."/>
        </authorList>
    </citation>
    <scope>NUCLEOTIDE SEQUENCE [LARGE SCALE GENOMIC DNA]</scope>
    <source>
        <strain evidence="2 3">JCM 3307</strain>
    </source>
</reference>
<dbReference type="Proteomes" id="UP001589608">
    <property type="component" value="Unassembled WGS sequence"/>
</dbReference>
<dbReference type="RefSeq" id="WP_223093959.1">
    <property type="nucleotide sequence ID" value="NZ_CP061913.1"/>
</dbReference>
<organism evidence="2 3">
    <name type="scientific">Dactylosporangium vinaceum</name>
    <dbReference type="NCBI Taxonomy" id="53362"/>
    <lineage>
        <taxon>Bacteria</taxon>
        <taxon>Bacillati</taxon>
        <taxon>Actinomycetota</taxon>
        <taxon>Actinomycetes</taxon>
        <taxon>Micromonosporales</taxon>
        <taxon>Micromonosporaceae</taxon>
        <taxon>Dactylosporangium</taxon>
    </lineage>
</organism>
<feature type="compositionally biased region" description="Low complexity" evidence="1">
    <location>
        <begin position="1"/>
        <end position="31"/>
    </location>
</feature>
<feature type="compositionally biased region" description="Basic residues" evidence="1">
    <location>
        <begin position="54"/>
        <end position="71"/>
    </location>
</feature>
<accession>A0ABV5MJ54</accession>
<sequence>MPRAEAPPADARLADAPTADAPPADSAPADAPHADAPPRSGAAQPSSTPPSPRTKAKSRTGRDRARRRAVRAHAAQTGVAYSIAARQLAAAALAPGETLANTGRTVYPTALSPGRWTILSRELRSPADKLAATRTAARIPTGRARHLTDRFPSAEAAGHLFYSGDLRPELLAMVYLAVAHEYPGLIPSPLDLAWTAELGEETAVDTTCADLDKAARTLLSDHPAARWNRIDTALEAAQHHQDPATRYAADLLTLAHRRLCTPTETRTGDPQVAPAPWTGVRQTLDALLVVAEDGHAPGTRVREPGTTPHREGTILGANWPTVGSPTSYDIAYDDDPTTHTVAPSEIVVLRAQESDAPALAL</sequence>
<comment type="caution">
    <text evidence="2">The sequence shown here is derived from an EMBL/GenBank/DDBJ whole genome shotgun (WGS) entry which is preliminary data.</text>
</comment>
<dbReference type="EMBL" id="JBHMCA010000060">
    <property type="protein sequence ID" value="MFB9448854.1"/>
    <property type="molecule type" value="Genomic_DNA"/>
</dbReference>
<proteinExistence type="predicted"/>
<evidence type="ECO:0000313" key="3">
    <source>
        <dbReference type="Proteomes" id="UP001589608"/>
    </source>
</evidence>
<keyword evidence="3" id="KW-1185">Reference proteome</keyword>
<gene>
    <name evidence="2" type="ORF">ACFFTR_37745</name>
</gene>
<feature type="region of interest" description="Disordered" evidence="1">
    <location>
        <begin position="294"/>
        <end position="320"/>
    </location>
</feature>
<evidence type="ECO:0000313" key="2">
    <source>
        <dbReference type="EMBL" id="MFB9448854.1"/>
    </source>
</evidence>